<sequence>MKKVSELLQSKPTHNVVTTHEFEQWLKRLRDPIAKSRIVSRLIAAQFGALSDTRVIHDGISEMRIHTGPGYRIYFARQGRRLILLLCAGDKSSQKRDIKQARLILDDIERGNAR</sequence>
<dbReference type="NCBIfam" id="TIGR02683">
    <property type="entry name" value="upstrm_HI1419"/>
    <property type="match status" value="1"/>
</dbReference>
<gene>
    <name evidence="1" type="ORF">HX876_34255</name>
</gene>
<evidence type="ECO:0000313" key="1">
    <source>
        <dbReference type="EMBL" id="NWC37416.1"/>
    </source>
</evidence>
<dbReference type="PANTHER" id="PTHR41791:SF1">
    <property type="entry name" value="SSL7039 PROTEIN"/>
    <property type="match status" value="1"/>
</dbReference>
<name>A0A7Y8CNK5_9PSED</name>
<dbReference type="AlphaFoldDB" id="A0A7Y8CNK5"/>
<comment type="caution">
    <text evidence="1">The sequence shown here is derived from an EMBL/GenBank/DDBJ whole genome shotgun (WGS) entry which is preliminary data.</text>
</comment>
<dbReference type="PIRSF" id="PIRSF028744">
    <property type="entry name" value="Addict_mod_HI1419"/>
    <property type="match status" value="1"/>
</dbReference>
<protein>
    <submittedName>
        <fullName evidence="1">Type II toxin-antitoxin system RelE/ParE family toxin</fullName>
    </submittedName>
</protein>
<accession>A0A7Y8CNK5</accession>
<organism evidence="1 2">
    <name type="scientific">Pseudomonas gingeri</name>
    <dbReference type="NCBI Taxonomy" id="117681"/>
    <lineage>
        <taxon>Bacteria</taxon>
        <taxon>Pseudomonadati</taxon>
        <taxon>Pseudomonadota</taxon>
        <taxon>Gammaproteobacteria</taxon>
        <taxon>Pseudomonadales</taxon>
        <taxon>Pseudomonadaceae</taxon>
        <taxon>Pseudomonas</taxon>
    </lineage>
</organism>
<dbReference type="Pfam" id="PF05973">
    <property type="entry name" value="Gp49"/>
    <property type="match status" value="1"/>
</dbReference>
<dbReference type="PANTHER" id="PTHR41791">
    <property type="entry name" value="SSL7039 PROTEIN"/>
    <property type="match status" value="1"/>
</dbReference>
<dbReference type="InterPro" id="IPR014056">
    <property type="entry name" value="TypeIITA-like_toxin_pred"/>
</dbReference>
<dbReference type="EMBL" id="JACAQD010000075">
    <property type="protein sequence ID" value="NWC37416.1"/>
    <property type="molecule type" value="Genomic_DNA"/>
</dbReference>
<dbReference type="Proteomes" id="UP000520592">
    <property type="component" value="Unassembled WGS sequence"/>
</dbReference>
<evidence type="ECO:0000313" key="2">
    <source>
        <dbReference type="Proteomes" id="UP000520592"/>
    </source>
</evidence>
<dbReference type="InterPro" id="IPR009241">
    <property type="entry name" value="HigB-like"/>
</dbReference>
<dbReference type="RefSeq" id="WP_177058816.1">
    <property type="nucleotide sequence ID" value="NZ_JACAPS010000021.1"/>
</dbReference>
<proteinExistence type="predicted"/>
<reference evidence="1 2" key="1">
    <citation type="submission" date="2020-04" db="EMBL/GenBank/DDBJ databases">
        <title>Molecular characterization of pseudomonads from Agaricus bisporus reveal novel blotch 2 pathogens in Western Europe.</title>
        <authorList>
            <person name="Taparia T."/>
            <person name="Krijger M."/>
            <person name="Haynes E."/>
            <person name="Elpinstone J.G."/>
            <person name="Noble R."/>
            <person name="Van Der Wolf J."/>
        </authorList>
    </citation>
    <scope>NUCLEOTIDE SEQUENCE [LARGE SCALE GENOMIC DNA]</scope>
    <source>
        <strain evidence="1 2">IPO3737</strain>
    </source>
</reference>